<accession>A0A286E1W4</accession>
<dbReference type="AlphaFoldDB" id="A0A286E1W4"/>
<dbReference type="OrthoDB" id="9799092at2"/>
<dbReference type="Proteomes" id="UP000219072">
    <property type="component" value="Unassembled WGS sequence"/>
</dbReference>
<dbReference type="InterPro" id="IPR027417">
    <property type="entry name" value="P-loop_NTPase"/>
</dbReference>
<dbReference type="Pfam" id="PF13671">
    <property type="entry name" value="AAA_33"/>
    <property type="match status" value="1"/>
</dbReference>
<name>A0A286E1W4_9ACTN</name>
<dbReference type="Gene3D" id="3.40.50.300">
    <property type="entry name" value="P-loop containing nucleotide triphosphate hydrolases"/>
    <property type="match status" value="1"/>
</dbReference>
<reference evidence="1 2" key="1">
    <citation type="submission" date="2017-09" db="EMBL/GenBank/DDBJ databases">
        <authorList>
            <person name="Ehlers B."/>
            <person name="Leendertz F.H."/>
        </authorList>
    </citation>
    <scope>NUCLEOTIDE SEQUENCE [LARGE SCALE GENOMIC DNA]</scope>
    <source>
        <strain evidence="1 2">CGMCC 4.7095</strain>
    </source>
</reference>
<sequence length="370" mass="41136">MIIWLNGTFGAGKTTTAHEVVERLPGARIFDSEMVGYLLRTVLDPTTVTDFQQWRAWRALTVDTARRLLDEIGGGGTLVIPQTVLVEEYWNELRNGFAEFGIPVRAFLLHADRETLVERVHTDTKAESQGDTVAWRLRHLDVYEGASGWLREAFTEIDTAGPTPGEVAERVLSFVRPTGMSDAAIEAATVGAPRQLNGRVRFVEYDPRWPDVFAAEATALHGALGALPHRLEHTGSTSVPGLAAKPVIDMLLVVPDSGDEDSYAPALEPLGYRVVIREPDWHEHRVLRKDAPAEDVDGVNLHVLSAGSPEIQRILAFRDRLRTHDAERDLYAATKRGLAERDWKYVQNYADAKSEVVEAILARALDGRRH</sequence>
<dbReference type="Pfam" id="PF04229">
    <property type="entry name" value="GrpB"/>
    <property type="match status" value="1"/>
</dbReference>
<evidence type="ECO:0000313" key="2">
    <source>
        <dbReference type="Proteomes" id="UP000219072"/>
    </source>
</evidence>
<dbReference type="InterPro" id="IPR043519">
    <property type="entry name" value="NT_sf"/>
</dbReference>
<dbReference type="PANTHER" id="PTHR34822">
    <property type="entry name" value="GRPB DOMAIN PROTEIN (AFU_ORTHOLOGUE AFUA_1G01530)"/>
    <property type="match status" value="1"/>
</dbReference>
<dbReference type="GO" id="GO:0016740">
    <property type="term" value="F:transferase activity"/>
    <property type="evidence" value="ECO:0007669"/>
    <property type="project" value="UniProtKB-KW"/>
</dbReference>
<dbReference type="EMBL" id="OCNE01000019">
    <property type="protein sequence ID" value="SOD64885.1"/>
    <property type="molecule type" value="Genomic_DNA"/>
</dbReference>
<dbReference type="Gene3D" id="3.30.460.10">
    <property type="entry name" value="Beta Polymerase, domain 2"/>
    <property type="match status" value="1"/>
</dbReference>
<dbReference type="InterPro" id="IPR007344">
    <property type="entry name" value="GrpB/CoaE"/>
</dbReference>
<gene>
    <name evidence="1" type="ORF">SAMN06297387_119131</name>
</gene>
<keyword evidence="2" id="KW-1185">Reference proteome</keyword>
<evidence type="ECO:0000313" key="1">
    <source>
        <dbReference type="EMBL" id="SOD64885.1"/>
    </source>
</evidence>
<organism evidence="1 2">
    <name type="scientific">Streptomyces zhaozhouensis</name>
    <dbReference type="NCBI Taxonomy" id="1300267"/>
    <lineage>
        <taxon>Bacteria</taxon>
        <taxon>Bacillati</taxon>
        <taxon>Actinomycetota</taxon>
        <taxon>Actinomycetes</taxon>
        <taxon>Kitasatosporales</taxon>
        <taxon>Streptomycetaceae</taxon>
        <taxon>Streptomyces</taxon>
    </lineage>
</organism>
<dbReference type="SUPFAM" id="SSF52540">
    <property type="entry name" value="P-loop containing nucleoside triphosphate hydrolases"/>
    <property type="match status" value="1"/>
</dbReference>
<protein>
    <submittedName>
        <fullName evidence="1">GrpB domain, predicted nucleotidyltransferase, UPF0157 family</fullName>
    </submittedName>
</protein>
<dbReference type="SUPFAM" id="SSF81301">
    <property type="entry name" value="Nucleotidyltransferase"/>
    <property type="match status" value="1"/>
</dbReference>
<dbReference type="PANTHER" id="PTHR34822:SF1">
    <property type="entry name" value="GRPB FAMILY PROTEIN"/>
    <property type="match status" value="1"/>
</dbReference>
<keyword evidence="1" id="KW-0808">Transferase</keyword>
<proteinExistence type="predicted"/>